<gene>
    <name evidence="1" type="ORF">TA13020</name>
</gene>
<evidence type="ECO:0000313" key="2">
    <source>
        <dbReference type="Proteomes" id="UP000001950"/>
    </source>
</evidence>
<dbReference type="InParanoid" id="Q4UEB3"/>
<protein>
    <submittedName>
        <fullName evidence="1">SfiI-subtelomeric related protein family member, putative</fullName>
    </submittedName>
</protein>
<dbReference type="VEuPathDB" id="PiroplasmaDB:TA13020"/>
<dbReference type="OrthoDB" id="10355380at2759"/>
<dbReference type="KEGG" id="tan:TA13020"/>
<name>Q4UEB3_THEAN</name>
<keyword evidence="2" id="KW-1185">Reference proteome</keyword>
<reference evidence="1 2" key="1">
    <citation type="journal article" date="2005" name="Science">
        <title>Genome of the host-cell transforming parasite Theileria annulata compared with T. parva.</title>
        <authorList>
            <person name="Pain A."/>
            <person name="Renauld H."/>
            <person name="Berriman M."/>
            <person name="Murphy L."/>
            <person name="Yeats C.A."/>
            <person name="Weir W."/>
            <person name="Kerhornou A."/>
            <person name="Aslett M."/>
            <person name="Bishop R."/>
            <person name="Bouchier C."/>
            <person name="Cochet M."/>
            <person name="Coulson R.M.R."/>
            <person name="Cronin A."/>
            <person name="de Villiers E.P."/>
            <person name="Fraser A."/>
            <person name="Fosker N."/>
            <person name="Gardner M."/>
            <person name="Goble A."/>
            <person name="Griffiths-Jones S."/>
            <person name="Harris D.E."/>
            <person name="Katzer F."/>
            <person name="Larke N."/>
            <person name="Lord A."/>
            <person name="Maser P."/>
            <person name="McKellar S."/>
            <person name="Mooney P."/>
            <person name="Morton F."/>
            <person name="Nene V."/>
            <person name="O'Neil S."/>
            <person name="Price C."/>
            <person name="Quail M.A."/>
            <person name="Rabbinowitsch E."/>
            <person name="Rawlings N.D."/>
            <person name="Rutter S."/>
            <person name="Saunders D."/>
            <person name="Seeger K."/>
            <person name="Shah T."/>
            <person name="Squares R."/>
            <person name="Squares S."/>
            <person name="Tivey A."/>
            <person name="Walker A.R."/>
            <person name="Woodward J."/>
            <person name="Dobbelaere D.A.E."/>
            <person name="Langsley G."/>
            <person name="Rajandream M.A."/>
            <person name="McKeever D."/>
            <person name="Shiels B."/>
            <person name="Tait A."/>
            <person name="Barrell B.G."/>
            <person name="Hall N."/>
        </authorList>
    </citation>
    <scope>NUCLEOTIDE SEQUENCE [LARGE SCALE GENOMIC DNA]</scope>
    <source>
        <strain evidence="2">Ankara</strain>
    </source>
</reference>
<accession>Q4UEB3</accession>
<organism evidence="1 2">
    <name type="scientific">Theileria annulata</name>
    <dbReference type="NCBI Taxonomy" id="5874"/>
    <lineage>
        <taxon>Eukaryota</taxon>
        <taxon>Sar</taxon>
        <taxon>Alveolata</taxon>
        <taxon>Apicomplexa</taxon>
        <taxon>Aconoidasida</taxon>
        <taxon>Piroplasmida</taxon>
        <taxon>Theileriidae</taxon>
        <taxon>Theileria</taxon>
    </lineage>
</organism>
<dbReference type="eggNOG" id="ENOG502TN4Q">
    <property type="taxonomic scope" value="Eukaryota"/>
</dbReference>
<sequence length="241" mass="29016">MVRKERYHKAKVDNNKPILHCRYGKNKPWVDITHTRFDVEKLKFIDTNDKEHKYSSCKSELVGLIFKIFLSFLCKQILYDNVVVWTFKYYFWSGHPLRLDLDLVENLFYLNFHNNHKVQMYFIPKLESPVNGGDEKPNLPENWCNNLNINEKNRKILVVVFNDKNVDEIFYDVHKVWDRQPEENYPLKYISNEETMEFVVIFEHNFIVNKLFNGKFITESQEINNELRNVINSLEITNTLE</sequence>
<dbReference type="GeneID" id="3862012"/>
<proteinExistence type="predicted"/>
<dbReference type="AlphaFoldDB" id="Q4UEB3"/>
<dbReference type="EMBL" id="CR940348">
    <property type="protein sequence ID" value="CAI74576.1"/>
    <property type="molecule type" value="Genomic_DNA"/>
</dbReference>
<evidence type="ECO:0000313" key="1">
    <source>
        <dbReference type="EMBL" id="CAI74576.1"/>
    </source>
</evidence>
<dbReference type="OMA" id="RKERYHK"/>
<dbReference type="Proteomes" id="UP000001950">
    <property type="component" value="Chromosome 2"/>
</dbReference>
<dbReference type="RefSeq" id="XP_952308.1">
    <property type="nucleotide sequence ID" value="XM_947215.1"/>
</dbReference>